<evidence type="ECO:0000256" key="4">
    <source>
        <dbReference type="ARBA" id="ARBA00022692"/>
    </source>
</evidence>
<name>A0A813HFG8_POLGL</name>
<evidence type="ECO:0000313" key="10">
    <source>
        <dbReference type="Proteomes" id="UP000654075"/>
    </source>
</evidence>
<dbReference type="GO" id="GO:0035435">
    <property type="term" value="P:phosphate ion transmembrane transport"/>
    <property type="evidence" value="ECO:0007669"/>
    <property type="project" value="TreeGrafter"/>
</dbReference>
<dbReference type="GO" id="GO:0005315">
    <property type="term" value="F:phosphate transmembrane transporter activity"/>
    <property type="evidence" value="ECO:0007669"/>
    <property type="project" value="InterPro"/>
</dbReference>
<feature type="transmembrane region" description="Helical" evidence="7">
    <location>
        <begin position="249"/>
        <end position="269"/>
    </location>
</feature>
<evidence type="ECO:0000256" key="8">
    <source>
        <dbReference type="SAM" id="SignalP"/>
    </source>
</evidence>
<dbReference type="GO" id="GO:0016020">
    <property type="term" value="C:membrane"/>
    <property type="evidence" value="ECO:0007669"/>
    <property type="project" value="UniProtKB-SubCell"/>
</dbReference>
<evidence type="ECO:0000256" key="1">
    <source>
        <dbReference type="ARBA" id="ARBA00004141"/>
    </source>
</evidence>
<feature type="transmembrane region" description="Helical" evidence="7">
    <location>
        <begin position="120"/>
        <end position="138"/>
    </location>
</feature>
<keyword evidence="5 7" id="KW-1133">Transmembrane helix</keyword>
<comment type="caution">
    <text evidence="9">The sequence shown here is derived from an EMBL/GenBank/DDBJ whole genome shotgun (WGS) entry which is preliminary data.</text>
</comment>
<organism evidence="9 10">
    <name type="scientific">Polarella glacialis</name>
    <name type="common">Dinoflagellate</name>
    <dbReference type="NCBI Taxonomy" id="89957"/>
    <lineage>
        <taxon>Eukaryota</taxon>
        <taxon>Sar</taxon>
        <taxon>Alveolata</taxon>
        <taxon>Dinophyceae</taxon>
        <taxon>Suessiales</taxon>
        <taxon>Suessiaceae</taxon>
        <taxon>Polarella</taxon>
    </lineage>
</organism>
<reference evidence="9" key="1">
    <citation type="submission" date="2021-02" db="EMBL/GenBank/DDBJ databases">
        <authorList>
            <person name="Dougan E. K."/>
            <person name="Rhodes N."/>
            <person name="Thang M."/>
            <person name="Chan C."/>
        </authorList>
    </citation>
    <scope>NUCLEOTIDE SEQUENCE</scope>
</reference>
<feature type="transmembrane region" description="Helical" evidence="7">
    <location>
        <begin position="503"/>
        <end position="529"/>
    </location>
</feature>
<sequence length="678" mass="72743">MAPASCRHFSLVALLVLSPVAAHLEVTAQLGNVSDYQDNYAWILASGIIAGFFMAWGIGANDVANSFATSVGSKALTLRQAVAIATVCEFVGCISMGASVTDTVRSGFIDERYFKNNPEVLQLGMLASLIGAGLWLALCSSLGSPVSTTHSIIGSLVGVSLVANPKSLNTEKLGLVVLSWLTSPLLSGIIAASVFLLVRTFILRSPHAVSRGYKFFPLLLLFTNLIFCMYVVFKNSQVELKNFRTKDPAAAAGMALGFALFFTAIVYAVTFRTIQRSTEAVEEEDVKKDSELPAKAEAGADVVMEVSLGEASKPEAETHNASWTGGRFFDQDLHAQAMAEGGDTKEMHDDAEKFPAKTEKLFSYLQVVSAAFDSLAHGANDVANSVGPLAAIVGIHQTAKVDSKVEVPIWILVLGGAGISIGLLTYGYNVIKSIGIKLTKITPSRGFSIEMGSSIVVIIGSNLGIPLSTTHCQVGATVGVGMCEIRGASTVWKGVNWRIMAKVAVMWVMTLVFAAICASSVFGILVAIYQPQIEPMNCGPIAWKIGKVGNISAVATKDSQKARFKSYDSNGDGTLDDGELKKVGWNKNLKGDKLVEKFGRRRRRTPKTMTEKDFLHFSCTSNDKLEHLLYKNCEPVCLDGFRANKELSCKINPAAQDADGNFQLATYYSGFSACVVKK</sequence>
<feature type="transmembrane region" description="Helical" evidence="7">
    <location>
        <begin position="215"/>
        <end position="233"/>
    </location>
</feature>
<protein>
    <recommendedName>
        <fullName evidence="7">Phosphate transporter</fullName>
    </recommendedName>
</protein>
<feature type="transmembrane region" description="Helical" evidence="7">
    <location>
        <begin position="81"/>
        <end position="100"/>
    </location>
</feature>
<feature type="transmembrane region" description="Helical" evidence="7">
    <location>
        <begin position="409"/>
        <end position="431"/>
    </location>
</feature>
<dbReference type="Pfam" id="PF01384">
    <property type="entry name" value="PHO4"/>
    <property type="match status" value="1"/>
</dbReference>
<dbReference type="AlphaFoldDB" id="A0A813HFG8"/>
<feature type="transmembrane region" description="Helical" evidence="7">
    <location>
        <begin position="145"/>
        <end position="163"/>
    </location>
</feature>
<dbReference type="Proteomes" id="UP000654075">
    <property type="component" value="Unassembled WGS sequence"/>
</dbReference>
<feature type="chain" id="PRO_5032671804" description="Phosphate transporter" evidence="8">
    <location>
        <begin position="23"/>
        <end position="678"/>
    </location>
</feature>
<keyword evidence="6 7" id="KW-0472">Membrane</keyword>
<evidence type="ECO:0000256" key="3">
    <source>
        <dbReference type="ARBA" id="ARBA00022592"/>
    </source>
</evidence>
<evidence type="ECO:0000256" key="7">
    <source>
        <dbReference type="RuleBase" id="RU363058"/>
    </source>
</evidence>
<dbReference type="PANTHER" id="PTHR11101:SF80">
    <property type="entry name" value="PHOSPHATE TRANSPORTER"/>
    <property type="match status" value="1"/>
</dbReference>
<evidence type="ECO:0000313" key="9">
    <source>
        <dbReference type="EMBL" id="CAE8636866.1"/>
    </source>
</evidence>
<keyword evidence="4 7" id="KW-0812">Transmembrane</keyword>
<evidence type="ECO:0000256" key="6">
    <source>
        <dbReference type="ARBA" id="ARBA00023136"/>
    </source>
</evidence>
<evidence type="ECO:0000256" key="5">
    <source>
        <dbReference type="ARBA" id="ARBA00022989"/>
    </source>
</evidence>
<keyword evidence="2 7" id="KW-0813">Transport</keyword>
<keyword evidence="3 7" id="KW-0592">Phosphate transport</keyword>
<dbReference type="InterPro" id="IPR018247">
    <property type="entry name" value="EF_Hand_1_Ca_BS"/>
</dbReference>
<feature type="signal peptide" evidence="8">
    <location>
        <begin position="1"/>
        <end position="22"/>
    </location>
</feature>
<keyword evidence="10" id="KW-1185">Reference proteome</keyword>
<comment type="function">
    <text evidence="7">Sodium-phosphate symporter.</text>
</comment>
<feature type="transmembrane region" description="Helical" evidence="7">
    <location>
        <begin position="183"/>
        <end position="203"/>
    </location>
</feature>
<dbReference type="OMA" id="TLKWYHV"/>
<evidence type="ECO:0000256" key="2">
    <source>
        <dbReference type="ARBA" id="ARBA00022448"/>
    </source>
</evidence>
<dbReference type="PANTHER" id="PTHR11101">
    <property type="entry name" value="PHOSPHATE TRANSPORTER"/>
    <property type="match status" value="1"/>
</dbReference>
<dbReference type="InterPro" id="IPR001204">
    <property type="entry name" value="Phos_transporter"/>
</dbReference>
<comment type="similarity">
    <text evidence="7">Belongs to the inorganic phosphate transporter (PiT) (TC 2.A.20) family.</text>
</comment>
<keyword evidence="8" id="KW-0732">Signal</keyword>
<gene>
    <name evidence="9" type="ORF">PGLA1383_LOCUS52274</name>
</gene>
<comment type="subcellular location">
    <subcellularLocation>
        <location evidence="1 7">Membrane</location>
        <topology evidence="1 7">Multi-pass membrane protein</topology>
    </subcellularLocation>
</comment>
<dbReference type="OrthoDB" id="430309at2759"/>
<proteinExistence type="inferred from homology"/>
<accession>A0A813HFG8</accession>
<dbReference type="PROSITE" id="PS00018">
    <property type="entry name" value="EF_HAND_1"/>
    <property type="match status" value="1"/>
</dbReference>
<feature type="transmembrane region" description="Helical" evidence="7">
    <location>
        <begin position="40"/>
        <end position="60"/>
    </location>
</feature>
<dbReference type="EMBL" id="CAJNNV010031563">
    <property type="protein sequence ID" value="CAE8636866.1"/>
    <property type="molecule type" value="Genomic_DNA"/>
</dbReference>